<dbReference type="InterPro" id="IPR036397">
    <property type="entry name" value="RNaseH_sf"/>
</dbReference>
<proteinExistence type="predicted"/>
<evidence type="ECO:0000313" key="2">
    <source>
        <dbReference type="Proteomes" id="UP000499080"/>
    </source>
</evidence>
<organism evidence="1 2">
    <name type="scientific">Araneus ventricosus</name>
    <name type="common">Orbweaver spider</name>
    <name type="synonym">Epeira ventricosa</name>
    <dbReference type="NCBI Taxonomy" id="182803"/>
    <lineage>
        <taxon>Eukaryota</taxon>
        <taxon>Metazoa</taxon>
        <taxon>Ecdysozoa</taxon>
        <taxon>Arthropoda</taxon>
        <taxon>Chelicerata</taxon>
        <taxon>Arachnida</taxon>
        <taxon>Araneae</taxon>
        <taxon>Araneomorphae</taxon>
        <taxon>Entelegynae</taxon>
        <taxon>Araneoidea</taxon>
        <taxon>Araneidae</taxon>
        <taxon>Araneus</taxon>
    </lineage>
</organism>
<evidence type="ECO:0000313" key="1">
    <source>
        <dbReference type="EMBL" id="GBL76677.1"/>
    </source>
</evidence>
<gene>
    <name evidence="1" type="ORF">AVEN_53375_1</name>
</gene>
<dbReference type="AlphaFoldDB" id="A0A4Y2AAS8"/>
<reference evidence="1 2" key="1">
    <citation type="journal article" date="2019" name="Sci. Rep.">
        <title>Orb-weaving spider Araneus ventricosus genome elucidates the spidroin gene catalogue.</title>
        <authorList>
            <person name="Kono N."/>
            <person name="Nakamura H."/>
            <person name="Ohtoshi R."/>
            <person name="Moran D.A.P."/>
            <person name="Shinohara A."/>
            <person name="Yoshida Y."/>
            <person name="Fujiwara M."/>
            <person name="Mori M."/>
            <person name="Tomita M."/>
            <person name="Arakawa K."/>
        </authorList>
    </citation>
    <scope>NUCLEOTIDE SEQUENCE [LARGE SCALE GENOMIC DNA]</scope>
</reference>
<name>A0A4Y2AAS8_ARAVE</name>
<comment type="caution">
    <text evidence="1">The sequence shown here is derived from an EMBL/GenBank/DDBJ whole genome shotgun (WGS) entry which is preliminary data.</text>
</comment>
<dbReference type="EMBL" id="BGPR01000010">
    <property type="protein sequence ID" value="GBL76677.1"/>
    <property type="molecule type" value="Genomic_DNA"/>
</dbReference>
<dbReference type="GO" id="GO:0003676">
    <property type="term" value="F:nucleic acid binding"/>
    <property type="evidence" value="ECO:0007669"/>
    <property type="project" value="InterPro"/>
</dbReference>
<dbReference type="Proteomes" id="UP000499080">
    <property type="component" value="Unassembled WGS sequence"/>
</dbReference>
<dbReference type="Gene3D" id="3.30.420.10">
    <property type="entry name" value="Ribonuclease H-like superfamily/Ribonuclease H"/>
    <property type="match status" value="1"/>
</dbReference>
<keyword evidence="2" id="KW-1185">Reference proteome</keyword>
<protein>
    <submittedName>
        <fullName evidence="1">Uncharacterized protein</fullName>
    </submittedName>
</protein>
<accession>A0A4Y2AAS8</accession>
<sequence>MIWTIISLVVYTDLYAPHGRTFTVVRYRGEILDPYTRSYTGAVGEKFILMDGISRPHRARLLEESFEVQGLELMNWPAQFPDLTPIEHVSDYLGGQVLASITFLRSLNELERTFQWRREDEWLPGQNAIFSPPPSPFIISGLICVNGTEDMVFFRPSTSLTLKSYAKSKVWSPWPADPGA</sequence>
<dbReference type="OrthoDB" id="6469105at2759"/>